<gene>
    <name evidence="1" type="ORF">LQ356_00630</name>
    <name evidence="2" type="ORF">LQ356_00720</name>
</gene>
<dbReference type="Gene3D" id="3.40.1350.10">
    <property type="match status" value="1"/>
</dbReference>
<proteinExistence type="predicted"/>
<dbReference type="InterPro" id="IPR011335">
    <property type="entry name" value="Restrct_endonuc-II-like"/>
</dbReference>
<dbReference type="EMBL" id="CP088155">
    <property type="protein sequence ID" value="WYM97390.1"/>
    <property type="molecule type" value="Genomic_DNA"/>
</dbReference>
<dbReference type="SUPFAM" id="SSF52980">
    <property type="entry name" value="Restriction endonuclease-like"/>
    <property type="match status" value="1"/>
</dbReference>
<dbReference type="Proteomes" id="UP001622612">
    <property type="component" value="Chromosome"/>
</dbReference>
<evidence type="ECO:0000313" key="1">
    <source>
        <dbReference type="EMBL" id="WYM97390.1"/>
    </source>
</evidence>
<organism evidence="2 3">
    <name type="scientific">Metamycoplasma faucium</name>
    <dbReference type="NCBI Taxonomy" id="56142"/>
    <lineage>
        <taxon>Bacteria</taxon>
        <taxon>Bacillati</taxon>
        <taxon>Mycoplasmatota</taxon>
        <taxon>Mycoplasmoidales</taxon>
        <taxon>Metamycoplasmataceae</taxon>
        <taxon>Metamycoplasma</taxon>
    </lineage>
</organism>
<reference evidence="2 3" key="1">
    <citation type="submission" date="2021-11" db="EMBL/GenBank/DDBJ databases">
        <title>The first genome sequence of unculturable Mycoplasma faucium obtained by de novo assembly of metagenomic reads.</title>
        <authorList>
            <person name="Sabat A.J."/>
            <person name="Bathoorn E."/>
            <person name="Akkerboom V."/>
            <person name="Friedrich A.W."/>
        </authorList>
    </citation>
    <scope>NUCLEOTIDE SEQUENCE [LARGE SCALE GENOMIC DNA]</scope>
    <source>
        <strain evidence="2 3">UMCG-MFM1</strain>
    </source>
</reference>
<dbReference type="InterPro" id="IPR011856">
    <property type="entry name" value="tRNA_endonuc-like_dom_sf"/>
</dbReference>
<keyword evidence="3" id="KW-1185">Reference proteome</keyword>
<name>A0ABZ2TQG6_9BACT</name>
<evidence type="ECO:0000313" key="2">
    <source>
        <dbReference type="EMBL" id="WYM97408.1"/>
    </source>
</evidence>
<dbReference type="EMBL" id="CP088155">
    <property type="protein sequence ID" value="WYM97408.1"/>
    <property type="molecule type" value="Genomic_DNA"/>
</dbReference>
<dbReference type="RefSeq" id="WP_405311823.1">
    <property type="nucleotide sequence ID" value="NZ_CP088155.1"/>
</dbReference>
<protein>
    <submittedName>
        <fullName evidence="2">Ethanolamine utilization protein</fullName>
    </submittedName>
</protein>
<sequence length="162" mass="19259">MTKLPTWKDLGINIKEILWKNDFKTFEEFKNAYSGAFCVKLGHYLSRNNKHTKDNFSLAYNVIFYYGYINQKREQELLNLLTKNEYKVNSTFMIIDAVIGIDLIAKKDNKTYVIQVKSNNNFSNLKHIKTFANSRNYEIVLAYKKQNEWIFMNENLENVNLF</sequence>
<accession>A0ABZ2TQG6</accession>
<evidence type="ECO:0000313" key="3">
    <source>
        <dbReference type="Proteomes" id="UP001622612"/>
    </source>
</evidence>